<dbReference type="InterPro" id="IPR016181">
    <property type="entry name" value="Acyl_CoA_acyltransferase"/>
</dbReference>
<evidence type="ECO:0000259" key="3">
    <source>
        <dbReference type="PROSITE" id="PS51186"/>
    </source>
</evidence>
<dbReference type="KEGG" id="cgn:OK18_05055"/>
<feature type="domain" description="N-acetyltransferase" evidence="3">
    <location>
        <begin position="1"/>
        <end position="158"/>
    </location>
</feature>
<organism evidence="4 5">
    <name type="scientific">Chryseobacterium gallinarum</name>
    <dbReference type="NCBI Taxonomy" id="1324352"/>
    <lineage>
        <taxon>Bacteria</taxon>
        <taxon>Pseudomonadati</taxon>
        <taxon>Bacteroidota</taxon>
        <taxon>Flavobacteriia</taxon>
        <taxon>Flavobacteriales</taxon>
        <taxon>Weeksellaceae</taxon>
        <taxon>Chryseobacterium group</taxon>
        <taxon>Chryseobacterium</taxon>
    </lineage>
</organism>
<keyword evidence="1 4" id="KW-0808">Transferase</keyword>
<dbReference type="GO" id="GO:0016747">
    <property type="term" value="F:acyltransferase activity, transferring groups other than amino-acyl groups"/>
    <property type="evidence" value="ECO:0007669"/>
    <property type="project" value="InterPro"/>
</dbReference>
<name>A0A0G3LYU0_CHRGL</name>
<keyword evidence="2" id="KW-0012">Acyltransferase</keyword>
<dbReference type="STRING" id="1324352.OK18_05055"/>
<dbReference type="Gene3D" id="3.40.630.30">
    <property type="match status" value="1"/>
</dbReference>
<dbReference type="PANTHER" id="PTHR43072:SF23">
    <property type="entry name" value="UPF0039 PROTEIN C11D3.02C"/>
    <property type="match status" value="1"/>
</dbReference>
<gene>
    <name evidence="4" type="ORF">OK18_05055</name>
</gene>
<dbReference type="PROSITE" id="PS51186">
    <property type="entry name" value="GNAT"/>
    <property type="match status" value="1"/>
</dbReference>
<dbReference type="PATRIC" id="fig|1324352.5.peg.1076"/>
<evidence type="ECO:0000313" key="5">
    <source>
        <dbReference type="Proteomes" id="UP000035213"/>
    </source>
</evidence>
<dbReference type="InterPro" id="IPR000182">
    <property type="entry name" value="GNAT_dom"/>
</dbReference>
<dbReference type="SUPFAM" id="SSF55729">
    <property type="entry name" value="Acyl-CoA N-acyltransferases (Nat)"/>
    <property type="match status" value="1"/>
</dbReference>
<dbReference type="Pfam" id="PF00583">
    <property type="entry name" value="Acetyltransf_1"/>
    <property type="match status" value="1"/>
</dbReference>
<dbReference type="RefSeq" id="WP_053327303.1">
    <property type="nucleotide sequence ID" value="NZ_CP009928.1"/>
</dbReference>
<dbReference type="EMBL" id="CP009928">
    <property type="protein sequence ID" value="AKK72086.1"/>
    <property type="molecule type" value="Genomic_DNA"/>
</dbReference>
<dbReference type="CDD" id="cd04301">
    <property type="entry name" value="NAT_SF"/>
    <property type="match status" value="1"/>
</dbReference>
<dbReference type="AlphaFoldDB" id="A0A0G3LYU0"/>
<sequence>MEIISIKKHHYQDIANIYKQGIETGIATFETSVPTWETWNDSKLLHSRFIAVDNNDVLGWVALSKVSSRCVYEGVAEVSIYIAENHRGKGVGKILMENVIRESEANGIWTLQSGMFAENEATIALHKIVGFRIIGYREKIGKLGGVWKDNVIMERRSKVVGID</sequence>
<proteinExistence type="predicted"/>
<evidence type="ECO:0000313" key="4">
    <source>
        <dbReference type="EMBL" id="AKK72086.1"/>
    </source>
</evidence>
<protein>
    <submittedName>
        <fullName evidence="4">Phosphinothricin acetyltransferase</fullName>
    </submittedName>
</protein>
<reference evidence="4 5" key="1">
    <citation type="submission" date="2014-11" db="EMBL/GenBank/DDBJ databases">
        <authorList>
            <person name="Park G.-S."/>
            <person name="Hong S.-J."/>
            <person name="Jung B.K."/>
            <person name="Khan A.R."/>
            <person name="Kwak Y."/>
            <person name="Shin J.-H."/>
        </authorList>
    </citation>
    <scope>NUCLEOTIDE SEQUENCE [LARGE SCALE GENOMIC DNA]</scope>
    <source>
        <strain evidence="4 5">DSM 27622</strain>
    </source>
</reference>
<evidence type="ECO:0000256" key="2">
    <source>
        <dbReference type="ARBA" id="ARBA00023315"/>
    </source>
</evidence>
<accession>A0A0G3LYU0</accession>
<dbReference type="OrthoDB" id="9799096at2"/>
<evidence type="ECO:0000256" key="1">
    <source>
        <dbReference type="ARBA" id="ARBA00022679"/>
    </source>
</evidence>
<dbReference type="Proteomes" id="UP000035213">
    <property type="component" value="Chromosome"/>
</dbReference>
<dbReference type="PANTHER" id="PTHR43072">
    <property type="entry name" value="N-ACETYLTRANSFERASE"/>
    <property type="match status" value="1"/>
</dbReference>